<evidence type="ECO:0000256" key="3">
    <source>
        <dbReference type="SAM" id="Phobius"/>
    </source>
</evidence>
<dbReference type="RefSeq" id="WP_157735699.1">
    <property type="nucleotide sequence ID" value="NZ_CP018632.1"/>
</dbReference>
<evidence type="ECO:0000313" key="4">
    <source>
        <dbReference type="EMBL" id="ASJ70404.1"/>
    </source>
</evidence>
<evidence type="ECO:0000256" key="1">
    <source>
        <dbReference type="ARBA" id="ARBA00004196"/>
    </source>
</evidence>
<dbReference type="KEGG" id="gai:IMCC3135_01425"/>
<dbReference type="OrthoDB" id="9759690at2"/>
<reference evidence="4 5" key="1">
    <citation type="submission" date="2016-12" db="EMBL/GenBank/DDBJ databases">
        <authorList>
            <person name="Song W.-J."/>
            <person name="Kurnit D.M."/>
        </authorList>
    </citation>
    <scope>NUCLEOTIDE SEQUENCE [LARGE SCALE GENOMIC DNA]</scope>
    <source>
        <strain evidence="4 5">IMCC3135</strain>
    </source>
</reference>
<keyword evidence="3" id="KW-1133">Transmembrane helix</keyword>
<evidence type="ECO:0008006" key="6">
    <source>
        <dbReference type="Google" id="ProtNLM"/>
    </source>
</evidence>
<feature type="transmembrane region" description="Helical" evidence="3">
    <location>
        <begin position="288"/>
        <end position="308"/>
    </location>
</feature>
<dbReference type="SUPFAM" id="SSF111369">
    <property type="entry name" value="HlyD-like secretion proteins"/>
    <property type="match status" value="1"/>
</dbReference>
<organism evidence="4 5">
    <name type="scientific">Granulosicoccus antarcticus IMCC3135</name>
    <dbReference type="NCBI Taxonomy" id="1192854"/>
    <lineage>
        <taxon>Bacteria</taxon>
        <taxon>Pseudomonadati</taxon>
        <taxon>Pseudomonadota</taxon>
        <taxon>Gammaproteobacteria</taxon>
        <taxon>Chromatiales</taxon>
        <taxon>Granulosicoccaceae</taxon>
        <taxon>Granulosicoccus</taxon>
    </lineage>
</organism>
<sequence>MVALRLAGLEIGAEQLNKQMTGEGEYAKQMLQCKPRLAHHLRVQEQLFRKRTWSVLHNTVSGQFVRVDCRLWSALRQLRGELSLAEWLQAHEAAFGKVALLESIAQLHRHGLLNGMPAAKGDSLRASKAGGFNPLMVKLPLLNPTPLLGKLARISSPVSGRIALLTIALLAGIAAVIAVLDSERLMFDWQRVLSRPEQWWQYLIIYPCLKGMHELAHGLTLQRLGGQVREAGISLLVLVPIPYVDATNAWSLAHRKDRLLVTGAGMLSDITLASVALFSWYVLEPGGITDMAFSIVLMSGVSIFVFNANPLLKFDGYYLLEDLLDSPGLARRSVAYWQYLFKRYLFLAKGLSRPFVAVGERRWLLPYGVASLCYRVVLSMVISLFLIRQFHELGMVLAAFSIIPLFIKPLPRLVRYLFLSVQLEQVRRRAFTRLVLLCLLVAVPVIAIPLPSSTRAEGILWVPEQAEIYASEQGQLIRWFVVNGERVVKGQHLMQLASPELTIELQRYESSIALLELQHAALRSASPELAAKRKVEIEQQRVIAVRLQKRIEALNVYATHAGRIAFDQNKLLTGQHIEQGQLLLYLIEEDALVVRAVVDQRQLGRVENGVIKANVRLAADITTSLPATLSRQVPAANNRLPSLALANAGFGGIDMESRQADAKTREQIFHLELTLAPTMGEQGLGGRAFITLQHPAETLGKRWWRGSRQLFIKHLGA</sequence>
<keyword evidence="3" id="KW-0472">Membrane</keyword>
<gene>
    <name evidence="4" type="ORF">IMCC3135_01425</name>
</gene>
<name>A0A2Z2NTG1_9GAMM</name>
<dbReference type="Proteomes" id="UP000250079">
    <property type="component" value="Chromosome"/>
</dbReference>
<keyword evidence="2" id="KW-0175">Coiled coil</keyword>
<feature type="transmembrane region" description="Helical" evidence="3">
    <location>
        <begin position="363"/>
        <end position="387"/>
    </location>
</feature>
<dbReference type="GO" id="GO:0030313">
    <property type="term" value="C:cell envelope"/>
    <property type="evidence" value="ECO:0007669"/>
    <property type="project" value="UniProtKB-SubCell"/>
</dbReference>
<comment type="subcellular location">
    <subcellularLocation>
        <location evidence="1">Cell envelope</location>
    </subcellularLocation>
</comment>
<dbReference type="AlphaFoldDB" id="A0A2Z2NTG1"/>
<feature type="transmembrane region" description="Helical" evidence="3">
    <location>
        <begin position="431"/>
        <end position="450"/>
    </location>
</feature>
<protein>
    <recommendedName>
        <fullName evidence="6">RND efflux pump membrane fusion protein barrel-sandwich domain-containing protein</fullName>
    </recommendedName>
</protein>
<proteinExistence type="predicted"/>
<evidence type="ECO:0000256" key="2">
    <source>
        <dbReference type="ARBA" id="ARBA00023054"/>
    </source>
</evidence>
<dbReference type="PANTHER" id="PTHR32347">
    <property type="entry name" value="EFFLUX SYSTEM COMPONENT YKNX-RELATED"/>
    <property type="match status" value="1"/>
</dbReference>
<evidence type="ECO:0000313" key="5">
    <source>
        <dbReference type="Proteomes" id="UP000250079"/>
    </source>
</evidence>
<feature type="transmembrane region" description="Helical" evidence="3">
    <location>
        <begin position="259"/>
        <end position="282"/>
    </location>
</feature>
<feature type="transmembrane region" description="Helical" evidence="3">
    <location>
        <begin position="393"/>
        <end position="410"/>
    </location>
</feature>
<accession>A0A2Z2NTG1</accession>
<keyword evidence="3" id="KW-0812">Transmembrane</keyword>
<keyword evidence="5" id="KW-1185">Reference proteome</keyword>
<feature type="transmembrane region" description="Helical" evidence="3">
    <location>
        <begin position="162"/>
        <end position="180"/>
    </location>
</feature>
<dbReference type="InterPro" id="IPR050465">
    <property type="entry name" value="UPF0194_transport"/>
</dbReference>
<dbReference type="EMBL" id="CP018632">
    <property type="protein sequence ID" value="ASJ70404.1"/>
    <property type="molecule type" value="Genomic_DNA"/>
</dbReference>